<dbReference type="Proteomes" id="UP001515500">
    <property type="component" value="Chromosome 2"/>
</dbReference>
<organism evidence="7 8">
    <name type="scientific">Dioscorea cayennensis subsp. rotundata</name>
    <name type="common">White Guinea yam</name>
    <name type="synonym">Dioscorea rotundata</name>
    <dbReference type="NCBI Taxonomy" id="55577"/>
    <lineage>
        <taxon>Eukaryota</taxon>
        <taxon>Viridiplantae</taxon>
        <taxon>Streptophyta</taxon>
        <taxon>Embryophyta</taxon>
        <taxon>Tracheophyta</taxon>
        <taxon>Spermatophyta</taxon>
        <taxon>Magnoliopsida</taxon>
        <taxon>Liliopsida</taxon>
        <taxon>Dioscoreales</taxon>
        <taxon>Dioscoreaceae</taxon>
        <taxon>Dioscorea</taxon>
    </lineage>
</organism>
<evidence type="ECO:0000256" key="3">
    <source>
        <dbReference type="ARBA" id="ARBA00022676"/>
    </source>
</evidence>
<evidence type="ECO:0000256" key="2">
    <source>
        <dbReference type="ARBA" id="ARBA00005664"/>
    </source>
</evidence>
<keyword evidence="4" id="KW-0808">Transferase</keyword>
<dbReference type="GO" id="GO:0016757">
    <property type="term" value="F:glycosyltransferase activity"/>
    <property type="evidence" value="ECO:0007669"/>
    <property type="project" value="UniProtKB-KW"/>
</dbReference>
<dbReference type="PANTHER" id="PTHR31306:SF4">
    <property type="entry name" value="ALPHA-1,2-GALACTOSYLTRANSFERASE"/>
    <property type="match status" value="1"/>
</dbReference>
<keyword evidence="6" id="KW-0333">Golgi apparatus</keyword>
<accession>A0AB40C1N7</accession>
<dbReference type="RefSeq" id="XP_039132807.1">
    <property type="nucleotide sequence ID" value="XM_039276873.1"/>
</dbReference>
<evidence type="ECO:0000313" key="8">
    <source>
        <dbReference type="RefSeq" id="XP_039132807.1"/>
    </source>
</evidence>
<protein>
    <submittedName>
        <fullName evidence="8">Probable alpha-1,6-mannosyltransferase MNN10</fullName>
    </submittedName>
</protein>
<dbReference type="InterPro" id="IPR008630">
    <property type="entry name" value="Glyco_trans_34"/>
</dbReference>
<dbReference type="Pfam" id="PF05637">
    <property type="entry name" value="Glyco_transf_34"/>
    <property type="match status" value="1"/>
</dbReference>
<gene>
    <name evidence="8" type="primary">LOC120269594</name>
</gene>
<dbReference type="AlphaFoldDB" id="A0AB40C1N7"/>
<dbReference type="SUPFAM" id="SSF53448">
    <property type="entry name" value="Nucleotide-diphospho-sugar transferases"/>
    <property type="match status" value="1"/>
</dbReference>
<dbReference type="Gene3D" id="3.90.550.10">
    <property type="entry name" value="Spore Coat Polysaccharide Biosynthesis Protein SpsA, Chain A"/>
    <property type="match status" value="1"/>
</dbReference>
<keyword evidence="5" id="KW-0735">Signal-anchor</keyword>
<name>A0AB40C1N7_DIOCR</name>
<dbReference type="GO" id="GO:0000139">
    <property type="term" value="C:Golgi membrane"/>
    <property type="evidence" value="ECO:0007669"/>
    <property type="project" value="UniProtKB-SubCell"/>
</dbReference>
<dbReference type="GO" id="GO:0006487">
    <property type="term" value="P:protein N-linked glycosylation"/>
    <property type="evidence" value="ECO:0007669"/>
    <property type="project" value="TreeGrafter"/>
</dbReference>
<proteinExistence type="inferred from homology"/>
<dbReference type="GeneID" id="120269594"/>
<evidence type="ECO:0000256" key="6">
    <source>
        <dbReference type="ARBA" id="ARBA00023034"/>
    </source>
</evidence>
<keyword evidence="3" id="KW-0328">Glycosyltransferase</keyword>
<keyword evidence="7" id="KW-1185">Reference proteome</keyword>
<dbReference type="InterPro" id="IPR029044">
    <property type="entry name" value="Nucleotide-diphossugar_trans"/>
</dbReference>
<dbReference type="PANTHER" id="PTHR31306">
    <property type="entry name" value="ALPHA-1,6-MANNOSYLTRANSFERASE MNN11-RELATED"/>
    <property type="match status" value="1"/>
</dbReference>
<keyword evidence="5" id="KW-0812">Transmembrane</keyword>
<sequence length="294" mass="33709">MGRRAKPIRRYQRLRHLVIFAAAVLLAVHAISVVLRHANALGRRCFPELTDRNLSPRLRIAMVSFSSEDKASLRSFKEVEEVVAGNKRAYAARMGYDLINADDLVDHSRPPAWSKIPALRSRLSSYDWIFWNDADTVVTNPAISLESVIWSVIGHADFDESPDFILTEDINGVNLGVFFIRRSKWSETFLDIWWNQTTFISFGSTKSGDNAAFKHLMDNLPPDELRQHIRISPMQCLFNSYPWFPSWKSALRLFTSPSTTWKGAYSHGDFMVHFAGIDGKQEWAEKILREMESN</sequence>
<evidence type="ECO:0000256" key="5">
    <source>
        <dbReference type="ARBA" id="ARBA00022968"/>
    </source>
</evidence>
<comment type="subcellular location">
    <subcellularLocation>
        <location evidence="1">Golgi apparatus membrane</location>
        <topology evidence="1">Single-pass type II membrane protein</topology>
    </subcellularLocation>
</comment>
<reference evidence="8" key="1">
    <citation type="submission" date="2025-08" db="UniProtKB">
        <authorList>
            <consortium name="RefSeq"/>
        </authorList>
    </citation>
    <scope>IDENTIFICATION</scope>
</reference>
<evidence type="ECO:0000256" key="1">
    <source>
        <dbReference type="ARBA" id="ARBA00004323"/>
    </source>
</evidence>
<comment type="similarity">
    <text evidence="2">Belongs to the glycosyltransferase 34 family.</text>
</comment>
<evidence type="ECO:0000256" key="4">
    <source>
        <dbReference type="ARBA" id="ARBA00022679"/>
    </source>
</evidence>
<evidence type="ECO:0000313" key="7">
    <source>
        <dbReference type="Proteomes" id="UP001515500"/>
    </source>
</evidence>